<reference evidence="2 3" key="1">
    <citation type="submission" date="2024-03" db="EMBL/GenBank/DDBJ databases">
        <title>Community enrichment and isolation of bacterial strains for fucoidan degradation.</title>
        <authorList>
            <person name="Sichert A."/>
        </authorList>
    </citation>
    <scope>NUCLEOTIDE SEQUENCE [LARGE SCALE GENOMIC DNA]</scope>
    <source>
        <strain evidence="2 3">AS62</strain>
    </source>
</reference>
<keyword evidence="3" id="KW-1185">Reference proteome</keyword>
<evidence type="ECO:0000313" key="3">
    <source>
        <dbReference type="Proteomes" id="UP001477870"/>
    </source>
</evidence>
<keyword evidence="1" id="KW-0175">Coiled coil</keyword>
<proteinExistence type="predicted"/>
<evidence type="ECO:0000256" key="1">
    <source>
        <dbReference type="SAM" id="Coils"/>
    </source>
</evidence>
<accession>A0ABU9T6N7</accession>
<dbReference type="InterPro" id="IPR009579">
    <property type="entry name" value="DUF1192"/>
</dbReference>
<organism evidence="2 3">
    <name type="scientific">Ahrensia kielensis</name>
    <dbReference type="NCBI Taxonomy" id="76980"/>
    <lineage>
        <taxon>Bacteria</taxon>
        <taxon>Pseudomonadati</taxon>
        <taxon>Pseudomonadota</taxon>
        <taxon>Alphaproteobacteria</taxon>
        <taxon>Hyphomicrobiales</taxon>
        <taxon>Ahrensiaceae</taxon>
        <taxon>Ahrensia</taxon>
    </lineage>
</organism>
<gene>
    <name evidence="2" type="ORF">WNY59_09255</name>
</gene>
<dbReference type="RefSeq" id="WP_018689167.1">
    <property type="nucleotide sequence ID" value="NZ_JBBMQO010000004.1"/>
</dbReference>
<dbReference type="Pfam" id="PF06698">
    <property type="entry name" value="DUF1192"/>
    <property type="match status" value="1"/>
</dbReference>
<feature type="coiled-coil region" evidence="1">
    <location>
        <begin position="25"/>
        <end position="59"/>
    </location>
</feature>
<name>A0ABU9T6N7_9HYPH</name>
<sequence>MFDDENEPKRKKPYQLGQKIDELSVGDLKELIGDLKAEITRLENEADAKNKSLGAAEALFKS</sequence>
<dbReference type="Proteomes" id="UP001477870">
    <property type="component" value="Unassembled WGS sequence"/>
</dbReference>
<dbReference type="EMBL" id="JBBMQO010000004">
    <property type="protein sequence ID" value="MEM5501777.1"/>
    <property type="molecule type" value="Genomic_DNA"/>
</dbReference>
<protein>
    <submittedName>
        <fullName evidence="2">DUF1192 domain-containing protein</fullName>
    </submittedName>
</protein>
<comment type="caution">
    <text evidence="2">The sequence shown here is derived from an EMBL/GenBank/DDBJ whole genome shotgun (WGS) entry which is preliminary data.</text>
</comment>
<evidence type="ECO:0000313" key="2">
    <source>
        <dbReference type="EMBL" id="MEM5501777.1"/>
    </source>
</evidence>